<feature type="region of interest" description="Disordered" evidence="1">
    <location>
        <begin position="43"/>
        <end position="99"/>
    </location>
</feature>
<dbReference type="EMBL" id="KN846958">
    <property type="protein sequence ID" value="KIW68902.1"/>
    <property type="molecule type" value="Genomic_DNA"/>
</dbReference>
<sequence>MEVERSSLELELLRGIEDLSRWILRMEVQSFHQIFPFLAGTDEHGTVSPSSKLQTEGLSEDEGRLVSEQASPGDQMTLQIEDNERHGPVDSKKGEDHTTKDTPVQYLRRILNDQLRLILYWAGEYDDEEINAFCRRAPQTVAKKLLDPLFNVGQTLVGRMLCNSKSGTGMKLIRSSVVTLGPNFEERVVQTMRDILKHFPSDDDERDMDLVEDESDDGDVSDPDDLELPWLFGDDEKRQLVQLFEDFLGLLRRNINQLYFMQRSIEGVLEDVEMEEEDGSASVEGPGFSSTEGTRTEKQGLLSGGERENIASAEGTKTEQQIPTFTGQPNVSSTDLMKRRRKTASSRKDDSINSSKEIDPHQKGTSSPEKSNIGELKQHSKRHEDTDDEREIRPSNKRTRLDSADVDLNGAGSRTNAASLPTRVSHTSIEWKPSAGKSYKDPVLFHKDLGSLLQTLREVLPNTPEIQALRDWSDKRILFELHPQLATGEGATDELAPAAAESKAGRDGIDMLCEEVKTKLQLHDGAYLGDVVTMLLAVGRGGERPEHLSPKQQSTEMEPDDGGRTDLKDILELLDTFHLWTVSPAPLSSAFARTVIALLYGSLFEQLLEASERLYRHSCSNLAGAVTTQEIAHHSSIKQVVEPAVGGKLTQIWGLVISHLQVYLMMTGDPPSGTTKTGQTLAGITSSASLLRFVDDAIMPDHPVTHSEATVFSIRRQRVKGYDAAAHVINLAHGA</sequence>
<evidence type="ECO:0000313" key="2">
    <source>
        <dbReference type="EMBL" id="KIW68902.1"/>
    </source>
</evidence>
<dbReference type="AlphaFoldDB" id="A0A0D2E3I4"/>
<feature type="compositionally biased region" description="Polar residues" evidence="1">
    <location>
        <begin position="318"/>
        <end position="335"/>
    </location>
</feature>
<reference evidence="2 3" key="1">
    <citation type="submission" date="2015-01" db="EMBL/GenBank/DDBJ databases">
        <title>The Genome Sequence of Capronia semiimmersa CBS27337.</title>
        <authorList>
            <consortium name="The Broad Institute Genomics Platform"/>
            <person name="Cuomo C."/>
            <person name="de Hoog S."/>
            <person name="Gorbushina A."/>
            <person name="Stielow B."/>
            <person name="Teixiera M."/>
            <person name="Abouelleil A."/>
            <person name="Chapman S.B."/>
            <person name="Priest M."/>
            <person name="Young S.K."/>
            <person name="Wortman J."/>
            <person name="Nusbaum C."/>
            <person name="Birren B."/>
        </authorList>
    </citation>
    <scope>NUCLEOTIDE SEQUENCE [LARGE SCALE GENOMIC DNA]</scope>
    <source>
        <strain evidence="2 3">CBS 27337</strain>
    </source>
</reference>
<organism evidence="2 3">
    <name type="scientific">Phialophora macrospora</name>
    <dbReference type="NCBI Taxonomy" id="1851006"/>
    <lineage>
        <taxon>Eukaryota</taxon>
        <taxon>Fungi</taxon>
        <taxon>Dikarya</taxon>
        <taxon>Ascomycota</taxon>
        <taxon>Pezizomycotina</taxon>
        <taxon>Eurotiomycetes</taxon>
        <taxon>Chaetothyriomycetidae</taxon>
        <taxon>Chaetothyriales</taxon>
        <taxon>Herpotrichiellaceae</taxon>
        <taxon>Phialophora</taxon>
    </lineage>
</organism>
<feature type="region of interest" description="Disordered" evidence="1">
    <location>
        <begin position="273"/>
        <end position="421"/>
    </location>
</feature>
<feature type="compositionally biased region" description="Polar residues" evidence="1">
    <location>
        <begin position="68"/>
        <end position="80"/>
    </location>
</feature>
<accession>A0A0D2E3I4</accession>
<protein>
    <submittedName>
        <fullName evidence="2">Uncharacterized protein</fullName>
    </submittedName>
</protein>
<dbReference type="Proteomes" id="UP000054266">
    <property type="component" value="Unassembled WGS sequence"/>
</dbReference>
<dbReference type="HOGENOM" id="CLU_377217_0_0_1"/>
<proteinExistence type="predicted"/>
<evidence type="ECO:0000313" key="3">
    <source>
        <dbReference type="Proteomes" id="UP000054266"/>
    </source>
</evidence>
<name>A0A0D2E3I4_9EURO</name>
<feature type="compositionally biased region" description="Polar residues" evidence="1">
    <location>
        <begin position="47"/>
        <end position="57"/>
    </location>
</feature>
<feature type="compositionally biased region" description="Basic and acidic residues" evidence="1">
    <location>
        <begin position="376"/>
        <end position="403"/>
    </location>
</feature>
<feature type="compositionally biased region" description="Polar residues" evidence="1">
    <location>
        <begin position="412"/>
        <end position="421"/>
    </location>
</feature>
<feature type="compositionally biased region" description="Basic and acidic residues" evidence="1">
    <location>
        <begin position="346"/>
        <end position="362"/>
    </location>
</feature>
<keyword evidence="3" id="KW-1185">Reference proteome</keyword>
<gene>
    <name evidence="2" type="ORF">PV04_04816</name>
</gene>
<feature type="compositionally biased region" description="Basic and acidic residues" evidence="1">
    <location>
        <begin position="82"/>
        <end position="99"/>
    </location>
</feature>
<feature type="region of interest" description="Disordered" evidence="1">
    <location>
        <begin position="542"/>
        <end position="565"/>
    </location>
</feature>
<evidence type="ECO:0000256" key="1">
    <source>
        <dbReference type="SAM" id="MobiDB-lite"/>
    </source>
</evidence>
<feature type="region of interest" description="Disordered" evidence="1">
    <location>
        <begin position="203"/>
        <end position="224"/>
    </location>
</feature>